<organism evidence="9 10">
    <name type="scientific">Rhodococcus ruber</name>
    <dbReference type="NCBI Taxonomy" id="1830"/>
    <lineage>
        <taxon>Bacteria</taxon>
        <taxon>Bacillati</taxon>
        <taxon>Actinomycetota</taxon>
        <taxon>Actinomycetes</taxon>
        <taxon>Mycobacteriales</taxon>
        <taxon>Nocardiaceae</taxon>
        <taxon>Rhodococcus</taxon>
    </lineage>
</organism>
<comment type="catalytic activity">
    <reaction evidence="6">
        <text>adenylyl-molybdopterin + molybdate = Mo-molybdopterin + AMP + H(+)</text>
        <dbReference type="Rhea" id="RHEA:35047"/>
        <dbReference type="ChEBI" id="CHEBI:15378"/>
        <dbReference type="ChEBI" id="CHEBI:36264"/>
        <dbReference type="ChEBI" id="CHEBI:62727"/>
        <dbReference type="ChEBI" id="CHEBI:71302"/>
        <dbReference type="ChEBI" id="CHEBI:456215"/>
        <dbReference type="EC" id="2.10.1.1"/>
    </reaction>
</comment>
<dbReference type="GO" id="GO:0046872">
    <property type="term" value="F:metal ion binding"/>
    <property type="evidence" value="ECO:0007669"/>
    <property type="project" value="UniProtKB-UniRule"/>
</dbReference>
<dbReference type="GO" id="GO:0006777">
    <property type="term" value="P:Mo-molybdopterin cofactor biosynthetic process"/>
    <property type="evidence" value="ECO:0007669"/>
    <property type="project" value="UniProtKB-UniRule"/>
</dbReference>
<evidence type="ECO:0000256" key="6">
    <source>
        <dbReference type="ARBA" id="ARBA00047317"/>
    </source>
</evidence>
<dbReference type="CDD" id="cd00887">
    <property type="entry name" value="MoeA"/>
    <property type="match status" value="1"/>
</dbReference>
<keyword evidence="7 9" id="KW-0808">Transferase</keyword>
<evidence type="ECO:0000313" key="9">
    <source>
        <dbReference type="EMBL" id="CDZ91837.1"/>
    </source>
</evidence>
<evidence type="ECO:0000256" key="2">
    <source>
        <dbReference type="ARBA" id="ARBA00005046"/>
    </source>
</evidence>
<dbReference type="SUPFAM" id="SSF63867">
    <property type="entry name" value="MoeA C-terminal domain-like"/>
    <property type="match status" value="1"/>
</dbReference>
<dbReference type="Pfam" id="PF00994">
    <property type="entry name" value="MoCF_biosynth"/>
    <property type="match status" value="1"/>
</dbReference>
<dbReference type="eggNOG" id="COG0303">
    <property type="taxonomic scope" value="Bacteria"/>
</dbReference>
<dbReference type="InterPro" id="IPR005110">
    <property type="entry name" value="MoeA_linker/N"/>
</dbReference>
<evidence type="ECO:0000313" key="10">
    <source>
        <dbReference type="Proteomes" id="UP000042997"/>
    </source>
</evidence>
<dbReference type="Gene3D" id="2.170.190.11">
    <property type="entry name" value="Molybdopterin biosynthesis moea protein, domain 3"/>
    <property type="match status" value="1"/>
</dbReference>
<evidence type="ECO:0000256" key="7">
    <source>
        <dbReference type="RuleBase" id="RU365090"/>
    </source>
</evidence>
<dbReference type="Pfam" id="PF03454">
    <property type="entry name" value="MoeA_C"/>
    <property type="match status" value="1"/>
</dbReference>
<dbReference type="SUPFAM" id="SSF53218">
    <property type="entry name" value="Molybdenum cofactor biosynthesis proteins"/>
    <property type="match status" value="1"/>
</dbReference>
<dbReference type="SMART" id="SM00852">
    <property type="entry name" value="MoCF_biosynth"/>
    <property type="match status" value="1"/>
</dbReference>
<dbReference type="Pfam" id="PF03453">
    <property type="entry name" value="MoeA_N"/>
    <property type="match status" value="1"/>
</dbReference>
<dbReference type="Gene3D" id="3.40.980.10">
    <property type="entry name" value="MoaB/Mog-like domain"/>
    <property type="match status" value="1"/>
</dbReference>
<dbReference type="InterPro" id="IPR005111">
    <property type="entry name" value="MoeA_C_domain_IV"/>
</dbReference>
<dbReference type="EMBL" id="CCSD01000103">
    <property type="protein sequence ID" value="CDZ91837.1"/>
    <property type="molecule type" value="Genomic_DNA"/>
</dbReference>
<evidence type="ECO:0000256" key="5">
    <source>
        <dbReference type="ARBA" id="ARBA00023150"/>
    </source>
</evidence>
<dbReference type="EC" id="2.10.1.1" evidence="7"/>
<dbReference type="Gene3D" id="2.40.340.10">
    <property type="entry name" value="MoeA, C-terminal, domain IV"/>
    <property type="match status" value="1"/>
</dbReference>
<dbReference type="PANTHER" id="PTHR10192:SF5">
    <property type="entry name" value="GEPHYRIN"/>
    <property type="match status" value="1"/>
</dbReference>
<sequence>MAGGRRSVEEHARHVATLLSPLLIRGTEPVPLLEALGRVLAEDLVAPIDLPTFRNSQMDGYAVDTASVTTAPVTLPVRAVLAAGDGESTHVPGTATKIMTGAPLPVGADAVVPVEDTVTDGGGHVTVRTAPAPGAFVRERGSDIGRGRPLLPAGTVVAARHVAALAAVGLTHVPVRTRPRVAVISTGSELVPGGSVLATGRIHDSNGPALAASAAANGALVVSVDRSGDDAEVFAAKLAHAASVAEVVFTSGGVSKGDFEVVKDVLGPRGAEFVSVAMQPGGPQGTALVDAVPVLTFPGNPVSALVSFEVFARPVLRSAAGLPAIDPEKHPLATSLASVPGKRQFLRGRRDGDAVVAIPGAGSHLIAAMATADVLLDIPADTTGLEPGELVRVLPL</sequence>
<dbReference type="UniPathway" id="UPA00344"/>
<comment type="function">
    <text evidence="1 7">Catalyzes the insertion of molybdate into adenylated molybdopterin with the concomitant release of AMP.</text>
</comment>
<comment type="similarity">
    <text evidence="3 7">Belongs to the MoeA family.</text>
</comment>
<dbReference type="InterPro" id="IPR038987">
    <property type="entry name" value="MoeA-like"/>
</dbReference>
<reference evidence="9 10" key="1">
    <citation type="journal article" date="2014" name="Genome Announc.">
        <title>Draft Genome Sequence of Propane- and Butane-Oxidizing Actinobacterium Rhodococcus ruber IEGM 231.</title>
        <authorList>
            <person name="Ivshina I.B."/>
            <person name="Kuyukina M.S."/>
            <person name="Krivoruchko A.V."/>
            <person name="Barbe V."/>
            <person name="Fischer C."/>
        </authorList>
    </citation>
    <scope>NUCLEOTIDE SEQUENCE [LARGE SCALE GENOMIC DNA]</scope>
</reference>
<dbReference type="InterPro" id="IPR036425">
    <property type="entry name" value="MoaB/Mog-like_dom_sf"/>
</dbReference>
<dbReference type="InterPro" id="IPR036135">
    <property type="entry name" value="MoeA_linker/N_sf"/>
</dbReference>
<evidence type="ECO:0000256" key="4">
    <source>
        <dbReference type="ARBA" id="ARBA00022505"/>
    </source>
</evidence>
<dbReference type="SUPFAM" id="SSF63882">
    <property type="entry name" value="MoeA N-terminal region -like"/>
    <property type="match status" value="1"/>
</dbReference>
<dbReference type="AlphaFoldDB" id="A0A098BUF3"/>
<dbReference type="RefSeq" id="WP_040275042.1">
    <property type="nucleotide sequence ID" value="NZ_JAJNCM010000003.1"/>
</dbReference>
<dbReference type="GO" id="GO:0005829">
    <property type="term" value="C:cytosol"/>
    <property type="evidence" value="ECO:0007669"/>
    <property type="project" value="TreeGrafter"/>
</dbReference>
<dbReference type="OrthoDB" id="9804758at2"/>
<keyword evidence="7" id="KW-0460">Magnesium</keyword>
<protein>
    <recommendedName>
        <fullName evidence="7">Molybdopterin molybdenumtransferase</fullName>
        <ecNumber evidence="7">2.10.1.1</ecNumber>
    </recommendedName>
</protein>
<evidence type="ECO:0000259" key="8">
    <source>
        <dbReference type="SMART" id="SM00852"/>
    </source>
</evidence>
<feature type="domain" description="MoaB/Mog" evidence="8">
    <location>
        <begin position="182"/>
        <end position="318"/>
    </location>
</feature>
<evidence type="ECO:0000256" key="1">
    <source>
        <dbReference type="ARBA" id="ARBA00002901"/>
    </source>
</evidence>
<keyword evidence="5 7" id="KW-0501">Molybdenum cofactor biosynthesis</keyword>
<accession>A0A098BUF3</accession>
<keyword evidence="7" id="KW-0479">Metal-binding</keyword>
<name>A0A098BUF3_9NOCA</name>
<comment type="cofactor">
    <cofactor evidence="7">
        <name>Mg(2+)</name>
        <dbReference type="ChEBI" id="CHEBI:18420"/>
    </cofactor>
</comment>
<gene>
    <name evidence="9" type="primary">moaE</name>
    <name evidence="9" type="ORF">RHRU231_880033</name>
</gene>
<comment type="pathway">
    <text evidence="2 7">Cofactor biosynthesis; molybdopterin biosynthesis.</text>
</comment>
<dbReference type="PANTHER" id="PTHR10192">
    <property type="entry name" value="MOLYBDOPTERIN BIOSYNTHESIS PROTEIN"/>
    <property type="match status" value="1"/>
</dbReference>
<dbReference type="InterPro" id="IPR001453">
    <property type="entry name" value="MoaB/Mog_dom"/>
</dbReference>
<keyword evidence="4 7" id="KW-0500">Molybdenum</keyword>
<dbReference type="Proteomes" id="UP000042997">
    <property type="component" value="Unassembled WGS sequence"/>
</dbReference>
<evidence type="ECO:0000256" key="3">
    <source>
        <dbReference type="ARBA" id="ARBA00010763"/>
    </source>
</evidence>
<dbReference type="NCBIfam" id="NF045515">
    <property type="entry name" value="Glp_gephyrin"/>
    <property type="match status" value="1"/>
</dbReference>
<proteinExistence type="inferred from homology"/>
<dbReference type="GO" id="GO:0061599">
    <property type="term" value="F:molybdopterin molybdotransferase activity"/>
    <property type="evidence" value="ECO:0007669"/>
    <property type="project" value="UniProtKB-UniRule"/>
</dbReference>
<dbReference type="InterPro" id="IPR036688">
    <property type="entry name" value="MoeA_C_domain_IV_sf"/>
</dbReference>
<dbReference type="Gene3D" id="3.90.105.10">
    <property type="entry name" value="Molybdopterin biosynthesis moea protein, domain 2"/>
    <property type="match status" value="1"/>
</dbReference>